<dbReference type="EMBL" id="AKGD01000002">
    <property type="protein sequence ID" value="EIT69576.1"/>
    <property type="molecule type" value="Genomic_DNA"/>
</dbReference>
<dbReference type="Pfam" id="PF02348">
    <property type="entry name" value="CTP_transf_3"/>
    <property type="match status" value="1"/>
</dbReference>
<comment type="catalytic activity">
    <reaction evidence="5">
        <text>3-deoxy-alpha-D-manno-oct-2-ulosonate + CTP = CMP-3-deoxy-beta-D-manno-octulosonate + diphosphate</text>
        <dbReference type="Rhea" id="RHEA:23448"/>
        <dbReference type="ChEBI" id="CHEBI:33019"/>
        <dbReference type="ChEBI" id="CHEBI:37563"/>
        <dbReference type="ChEBI" id="CHEBI:85986"/>
        <dbReference type="ChEBI" id="CHEBI:85987"/>
        <dbReference type="EC" id="2.7.7.38"/>
    </reaction>
</comment>
<evidence type="ECO:0000313" key="7">
    <source>
        <dbReference type="Proteomes" id="UP000003704"/>
    </source>
</evidence>
<dbReference type="OrthoDB" id="9815559at2"/>
<dbReference type="FunFam" id="3.90.550.10:FF:000011">
    <property type="entry name" value="3-deoxy-manno-octulosonate cytidylyltransferase"/>
    <property type="match status" value="1"/>
</dbReference>
<keyword evidence="3 5" id="KW-0548">Nucleotidyltransferase</keyword>
<name>I8I1J3_9GAMM</name>
<dbReference type="GO" id="GO:0033468">
    <property type="term" value="P:CMP-keto-3-deoxy-D-manno-octulosonic acid biosynthetic process"/>
    <property type="evidence" value="ECO:0007669"/>
    <property type="project" value="UniProtKB-UniRule"/>
</dbReference>
<evidence type="ECO:0000256" key="4">
    <source>
        <dbReference type="ARBA" id="ARBA00022985"/>
    </source>
</evidence>
<keyword evidence="7" id="KW-1185">Reference proteome</keyword>
<comment type="subcellular location">
    <subcellularLocation>
        <location evidence="5">Cytoplasm</location>
    </subcellularLocation>
    <subcellularLocation>
        <location evidence="1">Membrane</location>
    </subcellularLocation>
</comment>
<proteinExistence type="inferred from homology"/>
<dbReference type="InterPro" id="IPR004528">
    <property type="entry name" value="KdsB"/>
</dbReference>
<dbReference type="Gene3D" id="3.90.550.10">
    <property type="entry name" value="Spore Coat Polysaccharide Biosynthesis Protein SpsA, Chain A"/>
    <property type="match status" value="1"/>
</dbReference>
<dbReference type="NCBIfam" id="NF009905">
    <property type="entry name" value="PRK13368.1"/>
    <property type="match status" value="1"/>
</dbReference>
<evidence type="ECO:0000256" key="3">
    <source>
        <dbReference type="ARBA" id="ARBA00022695"/>
    </source>
</evidence>
<gene>
    <name evidence="5" type="primary">kdsB</name>
    <name evidence="6" type="ORF">WQQ_31580</name>
</gene>
<dbReference type="PATRIC" id="fig|1172194.4.peg.3060"/>
<dbReference type="PANTHER" id="PTHR42866">
    <property type="entry name" value="3-DEOXY-MANNO-OCTULOSONATE CYTIDYLYLTRANSFERASE"/>
    <property type="match status" value="1"/>
</dbReference>
<organism evidence="6 7">
    <name type="scientific">Hydrocarboniphaga effusa AP103</name>
    <dbReference type="NCBI Taxonomy" id="1172194"/>
    <lineage>
        <taxon>Bacteria</taxon>
        <taxon>Pseudomonadati</taxon>
        <taxon>Pseudomonadota</taxon>
        <taxon>Gammaproteobacteria</taxon>
        <taxon>Nevskiales</taxon>
        <taxon>Nevskiaceae</taxon>
        <taxon>Hydrocarboniphaga</taxon>
    </lineage>
</organism>
<protein>
    <recommendedName>
        <fullName evidence="5">3-deoxy-manno-octulosonate cytidylyltransferase</fullName>
        <ecNumber evidence="5">2.7.7.38</ecNumber>
    </recommendedName>
    <alternativeName>
        <fullName evidence="5">CMP-2-keto-3-deoxyoctulosonic acid synthase</fullName>
        <shortName evidence="5">CKS</shortName>
        <shortName evidence="5">CMP-KDO synthase</shortName>
    </alternativeName>
</protein>
<dbReference type="STRING" id="1172194.WQQ_31580"/>
<comment type="pathway">
    <text evidence="5">Nucleotide-sugar biosynthesis; CMP-3-deoxy-D-manno-octulosonate biosynthesis; CMP-3-deoxy-D-manno-octulosonate from 3-deoxy-D-manno-octulosonate and CTP: step 1/1.</text>
</comment>
<evidence type="ECO:0000256" key="2">
    <source>
        <dbReference type="ARBA" id="ARBA00022679"/>
    </source>
</evidence>
<comment type="caution">
    <text evidence="6">The sequence shown here is derived from an EMBL/GenBank/DDBJ whole genome shotgun (WGS) entry which is preliminary data.</text>
</comment>
<keyword evidence="4 5" id="KW-0448">Lipopolysaccharide biosynthesis</keyword>
<reference evidence="6 7" key="1">
    <citation type="journal article" date="2012" name="J. Bacteriol.">
        <title>Genome Sequence of n-Alkane-Degrading Hydrocarboniphaga effusa Strain AP103T (ATCC BAA-332T).</title>
        <authorList>
            <person name="Chang H.K."/>
            <person name="Zylstra G.J."/>
            <person name="Chae J.C."/>
        </authorList>
    </citation>
    <scope>NUCLEOTIDE SEQUENCE [LARGE SCALE GENOMIC DNA]</scope>
    <source>
        <strain evidence="6 7">AP103</strain>
    </source>
</reference>
<dbReference type="GO" id="GO:0009103">
    <property type="term" value="P:lipopolysaccharide biosynthetic process"/>
    <property type="evidence" value="ECO:0007669"/>
    <property type="project" value="UniProtKB-UniRule"/>
</dbReference>
<dbReference type="GO" id="GO:0016020">
    <property type="term" value="C:membrane"/>
    <property type="evidence" value="ECO:0007669"/>
    <property type="project" value="UniProtKB-SubCell"/>
</dbReference>
<sequence length="262" mass="28389">MSAADPKKSAVKFKVVIPARLGSTRLPGKVLRDVHGKPVIAHVWEAARVSGAEQIIIATDDETVAAAARGFGAEVRLTSASHNSGTDRANEVARTEGWDDSTIVVNLQGDEPLMPPALLRQAATLLAEDPVADLATLAHPLHSVDEWLNPNVVKVVTDRRGYALYFSRAPIPWRRDGATREKPVLPEGLAFRHIGLYAYRANRLAEFSGLPPAPLEDCEALEQLRALAHGMRIKLGITNDPPPRGVDTEEDLAFVTAALARR</sequence>
<dbReference type="SUPFAM" id="SSF53448">
    <property type="entry name" value="Nucleotide-diphospho-sugar transferases"/>
    <property type="match status" value="1"/>
</dbReference>
<dbReference type="PANTHER" id="PTHR42866:SF2">
    <property type="entry name" value="3-DEOXY-MANNO-OCTULOSONATE CYTIDYLYLTRANSFERASE, MITOCHONDRIAL"/>
    <property type="match status" value="1"/>
</dbReference>
<dbReference type="HAMAP" id="MF_00057">
    <property type="entry name" value="KdsB"/>
    <property type="match status" value="1"/>
</dbReference>
<dbReference type="NCBIfam" id="TIGR00466">
    <property type="entry name" value="kdsB"/>
    <property type="match status" value="1"/>
</dbReference>
<dbReference type="EC" id="2.7.7.38" evidence="5"/>
<dbReference type="GO" id="GO:0008690">
    <property type="term" value="F:3-deoxy-manno-octulosonate cytidylyltransferase activity"/>
    <property type="evidence" value="ECO:0007669"/>
    <property type="project" value="UniProtKB-UniRule"/>
</dbReference>
<dbReference type="Proteomes" id="UP000003704">
    <property type="component" value="Unassembled WGS sequence"/>
</dbReference>
<dbReference type="InterPro" id="IPR029044">
    <property type="entry name" value="Nucleotide-diphossugar_trans"/>
</dbReference>
<dbReference type="CDD" id="cd02517">
    <property type="entry name" value="CMP-KDO-Synthetase"/>
    <property type="match status" value="1"/>
</dbReference>
<dbReference type="RefSeq" id="WP_007186097.1">
    <property type="nucleotide sequence ID" value="NZ_AKGD01000002.1"/>
</dbReference>
<accession>I8I1J3</accession>
<evidence type="ECO:0000256" key="5">
    <source>
        <dbReference type="HAMAP-Rule" id="MF_00057"/>
    </source>
</evidence>
<dbReference type="GO" id="GO:0005829">
    <property type="term" value="C:cytosol"/>
    <property type="evidence" value="ECO:0007669"/>
    <property type="project" value="TreeGrafter"/>
</dbReference>
<keyword evidence="5" id="KW-0963">Cytoplasm</keyword>
<keyword evidence="2 5" id="KW-0808">Transferase</keyword>
<comment type="function">
    <text evidence="5">Activates KDO (a required 8-carbon sugar) for incorporation into bacterial lipopolysaccharide in Gram-negative bacteria.</text>
</comment>
<dbReference type="NCBIfam" id="NF003952">
    <property type="entry name" value="PRK05450.1-5"/>
    <property type="match status" value="1"/>
</dbReference>
<dbReference type="AlphaFoldDB" id="I8I1J3"/>
<evidence type="ECO:0000313" key="6">
    <source>
        <dbReference type="EMBL" id="EIT69576.1"/>
    </source>
</evidence>
<evidence type="ECO:0000256" key="1">
    <source>
        <dbReference type="ARBA" id="ARBA00004370"/>
    </source>
</evidence>
<dbReference type="UniPathway" id="UPA00358">
    <property type="reaction ID" value="UER00476"/>
</dbReference>
<dbReference type="InterPro" id="IPR003329">
    <property type="entry name" value="Cytidylyl_trans"/>
</dbReference>
<comment type="similarity">
    <text evidence="5">Belongs to the KdsB family.</text>
</comment>